<name>A0A8H7RMQ5_9FUNG</name>
<feature type="domain" description="G-patch" evidence="2">
    <location>
        <begin position="650"/>
        <end position="693"/>
    </location>
</feature>
<feature type="region of interest" description="Disordered" evidence="1">
    <location>
        <begin position="1"/>
        <end position="44"/>
    </location>
</feature>
<dbReference type="SUPFAM" id="SSF82708">
    <property type="entry name" value="R3H domain"/>
    <property type="match status" value="1"/>
</dbReference>
<dbReference type="GO" id="GO:0003676">
    <property type="term" value="F:nucleic acid binding"/>
    <property type="evidence" value="ECO:0007669"/>
    <property type="project" value="UniProtKB-UniRule"/>
</dbReference>
<dbReference type="InterPro" id="IPR051189">
    <property type="entry name" value="Splicing_assoc_domain"/>
</dbReference>
<evidence type="ECO:0000313" key="4">
    <source>
        <dbReference type="EMBL" id="KAG2213270.1"/>
    </source>
</evidence>
<comment type="caution">
    <text evidence="4">The sequence shown here is derived from an EMBL/GenBank/DDBJ whole genome shotgun (WGS) entry which is preliminary data.</text>
</comment>
<reference evidence="4" key="1">
    <citation type="submission" date="2020-12" db="EMBL/GenBank/DDBJ databases">
        <title>Metabolic potential, ecology and presence of endohyphal bacteria is reflected in genomic diversity of Mucoromycotina.</title>
        <authorList>
            <person name="Muszewska A."/>
            <person name="Okrasinska A."/>
            <person name="Steczkiewicz K."/>
            <person name="Drgas O."/>
            <person name="Orlowska M."/>
            <person name="Perlinska-Lenart U."/>
            <person name="Aleksandrzak-Piekarczyk T."/>
            <person name="Szatraj K."/>
            <person name="Zielenkiewicz U."/>
            <person name="Pilsyk S."/>
            <person name="Malc E."/>
            <person name="Mieczkowski P."/>
            <person name="Kruszewska J.S."/>
            <person name="Biernat P."/>
            <person name="Pawlowska J."/>
        </authorList>
    </citation>
    <scope>NUCLEOTIDE SEQUENCE</scope>
    <source>
        <strain evidence="4">CBS 226.32</strain>
    </source>
</reference>
<evidence type="ECO:0000259" key="3">
    <source>
        <dbReference type="PROSITE" id="PS51061"/>
    </source>
</evidence>
<sequence length="693" mass="76965">MPGRGKRGNGRGSRGRGGSGARGRGRGRGSIGGGGRGRNRELIPSAIGYVYRPRSNVDEFNDDFRIYGQFSSDEDDSETEARQYVPVKILLEVNGKQQKKNSLGFIKESRPSFGSNYDDNYDDAMDHAGLGASSSSFAQQSAAVTSNQQFAKGKSKYLKTVLFTKSSSSVDLTKEIEDVVIEQETIVSEQKVIEDSMTNLSLEDATVDEKLAAKKELWSMLTGKPQLTNSAVETIDYADFNTAVFDTKTPHINETIKDSKKPSNDKDEQEIINSSSDEETNAAIIDESSDEEDIDLDTSDEEIDQGTSDEDSDENISSEDEDYEELGDTEEDELLEEDMLIMEDYMENIELEEGEDLNDLLAWSAMQDGNLEVESDDDVYDYSTLDEPALREVPIMEEEEINFTKKNGKRAVNNVVEDTRKKVGHRIRDDNSVVDPEIFGQTLKAALADVPPGLRPGMRRWYEKQQRKEDKKKKKEEAKAHRKEKKKNGKGKAYDMNDGDFTNQMAKIDERIRDFVRDDSINSFQFAPMATNIRRQLHVLAAAYNLKSKSTGGGGSRCTIVTKTPTTYIPSDRRYISRFLSDIQTNMDEQNRIIGKNKSKGFQKGKKKFINSSKKSSGTATPKDKRGDSQFPAGPSHGTVVAFDAAPIGESNVGHRMLAAMGWKQGEALGSKSEGIVAPIEAIIRKKGRGLGS</sequence>
<dbReference type="InterPro" id="IPR036867">
    <property type="entry name" value="R3H_dom_sf"/>
</dbReference>
<feature type="compositionally biased region" description="Basic and acidic residues" evidence="1">
    <location>
        <begin position="253"/>
        <end position="266"/>
    </location>
</feature>
<dbReference type="PANTHER" id="PTHR14195">
    <property type="entry name" value="G PATCH DOMAIN CONTAINING PROTEIN 2"/>
    <property type="match status" value="1"/>
</dbReference>
<dbReference type="PROSITE" id="PS51061">
    <property type="entry name" value="R3H"/>
    <property type="match status" value="1"/>
</dbReference>
<evidence type="ECO:0000259" key="2">
    <source>
        <dbReference type="PROSITE" id="PS50174"/>
    </source>
</evidence>
<dbReference type="SMART" id="SM00393">
    <property type="entry name" value="R3H"/>
    <property type="match status" value="1"/>
</dbReference>
<feature type="compositionally biased region" description="Basic residues" evidence="1">
    <location>
        <begin position="595"/>
        <end position="609"/>
    </location>
</feature>
<feature type="compositionally biased region" description="Gly residues" evidence="1">
    <location>
        <begin position="10"/>
        <end position="36"/>
    </location>
</feature>
<dbReference type="Gene3D" id="3.30.1370.50">
    <property type="entry name" value="R3H-like domain"/>
    <property type="match status" value="1"/>
</dbReference>
<dbReference type="Proteomes" id="UP000650833">
    <property type="component" value="Unassembled WGS sequence"/>
</dbReference>
<gene>
    <name evidence="4" type="ORF">INT46_002491</name>
</gene>
<feature type="region of interest" description="Disordered" evidence="1">
    <location>
        <begin position="591"/>
        <end position="638"/>
    </location>
</feature>
<dbReference type="AlphaFoldDB" id="A0A8H7RMQ5"/>
<feature type="domain" description="R3H" evidence="3">
    <location>
        <begin position="502"/>
        <end position="565"/>
    </location>
</feature>
<evidence type="ECO:0000256" key="1">
    <source>
        <dbReference type="SAM" id="MobiDB-lite"/>
    </source>
</evidence>
<dbReference type="Pfam" id="PF01585">
    <property type="entry name" value="G-patch"/>
    <property type="match status" value="1"/>
</dbReference>
<feature type="compositionally biased region" description="Basic residues" evidence="1">
    <location>
        <begin position="480"/>
        <end position="490"/>
    </location>
</feature>
<dbReference type="SMART" id="SM00443">
    <property type="entry name" value="G_patch"/>
    <property type="match status" value="1"/>
</dbReference>
<keyword evidence="5" id="KW-1185">Reference proteome</keyword>
<protein>
    <recommendedName>
        <fullName evidence="6">Protein SQS1</fullName>
    </recommendedName>
</protein>
<dbReference type="OrthoDB" id="21470at2759"/>
<dbReference type="Pfam" id="PF01424">
    <property type="entry name" value="R3H"/>
    <property type="match status" value="1"/>
</dbReference>
<organism evidence="4 5">
    <name type="scientific">Mucor plumbeus</name>
    <dbReference type="NCBI Taxonomy" id="97098"/>
    <lineage>
        <taxon>Eukaryota</taxon>
        <taxon>Fungi</taxon>
        <taxon>Fungi incertae sedis</taxon>
        <taxon>Mucoromycota</taxon>
        <taxon>Mucoromycotina</taxon>
        <taxon>Mucoromycetes</taxon>
        <taxon>Mucorales</taxon>
        <taxon>Mucorineae</taxon>
        <taxon>Mucoraceae</taxon>
        <taxon>Mucor</taxon>
    </lineage>
</organism>
<dbReference type="InterPro" id="IPR000467">
    <property type="entry name" value="G_patch_dom"/>
</dbReference>
<feature type="region of interest" description="Disordered" evidence="1">
    <location>
        <begin position="450"/>
        <end position="498"/>
    </location>
</feature>
<feature type="compositionally biased region" description="Acidic residues" evidence="1">
    <location>
        <begin position="287"/>
        <end position="331"/>
    </location>
</feature>
<accession>A0A8H7RMQ5</accession>
<feature type="region of interest" description="Disordered" evidence="1">
    <location>
        <begin position="253"/>
        <end position="331"/>
    </location>
</feature>
<proteinExistence type="predicted"/>
<dbReference type="PROSITE" id="PS50174">
    <property type="entry name" value="G_PATCH"/>
    <property type="match status" value="1"/>
</dbReference>
<evidence type="ECO:0000313" key="5">
    <source>
        <dbReference type="Proteomes" id="UP000650833"/>
    </source>
</evidence>
<evidence type="ECO:0008006" key="6">
    <source>
        <dbReference type="Google" id="ProtNLM"/>
    </source>
</evidence>
<feature type="compositionally biased region" description="Basic and acidic residues" evidence="1">
    <location>
        <begin position="460"/>
        <end position="479"/>
    </location>
</feature>
<dbReference type="EMBL" id="JAEPRC010000039">
    <property type="protein sequence ID" value="KAG2213270.1"/>
    <property type="molecule type" value="Genomic_DNA"/>
</dbReference>
<dbReference type="InterPro" id="IPR001374">
    <property type="entry name" value="R3H_dom"/>
</dbReference>
<dbReference type="CDD" id="cd02325">
    <property type="entry name" value="R3H"/>
    <property type="match status" value="1"/>
</dbReference>